<reference evidence="3" key="1">
    <citation type="journal article" date="2014" name="Int. J. Syst. Evol. Microbiol.">
        <title>Complete genome sequence of Corynebacterium casei LMG S-19264T (=DSM 44701T), isolated from a smear-ripened cheese.</title>
        <authorList>
            <consortium name="US DOE Joint Genome Institute (JGI-PGF)"/>
            <person name="Walter F."/>
            <person name="Albersmeier A."/>
            <person name="Kalinowski J."/>
            <person name="Ruckert C."/>
        </authorList>
    </citation>
    <scope>NUCLEOTIDE SEQUENCE</scope>
    <source>
        <strain evidence="3">KCTC 42249</strain>
    </source>
</reference>
<dbReference type="AlphaFoldDB" id="A0A8J3GJB1"/>
<evidence type="ECO:0000256" key="1">
    <source>
        <dbReference type="ARBA" id="ARBA00023002"/>
    </source>
</evidence>
<comment type="caution">
    <text evidence="3">The sequence shown here is derived from an EMBL/GenBank/DDBJ whole genome shotgun (WGS) entry which is preliminary data.</text>
</comment>
<dbReference type="RefSeq" id="WP_189501370.1">
    <property type="nucleotide sequence ID" value="NZ_BMZQ01000001.1"/>
</dbReference>
<keyword evidence="1" id="KW-0560">Oxidoreductase</keyword>
<name>A0A8J3GJB1_9HYPH</name>
<gene>
    <name evidence="3" type="ORF">GCM10016234_04180</name>
</gene>
<organism evidence="3 4">
    <name type="scientific">Tianweitania populi</name>
    <dbReference type="NCBI Taxonomy" id="1607949"/>
    <lineage>
        <taxon>Bacteria</taxon>
        <taxon>Pseudomonadati</taxon>
        <taxon>Pseudomonadota</taxon>
        <taxon>Alphaproteobacteria</taxon>
        <taxon>Hyphomicrobiales</taxon>
        <taxon>Phyllobacteriaceae</taxon>
        <taxon>Tianweitania</taxon>
    </lineage>
</organism>
<evidence type="ECO:0000313" key="4">
    <source>
        <dbReference type="Proteomes" id="UP000630142"/>
    </source>
</evidence>
<accession>A0A8J3GJB1</accession>
<evidence type="ECO:0000313" key="3">
    <source>
        <dbReference type="EMBL" id="GHD06634.1"/>
    </source>
</evidence>
<dbReference type="Gene3D" id="3.30.9.10">
    <property type="entry name" value="D-Amino Acid Oxidase, subunit A, domain 2"/>
    <property type="match status" value="1"/>
</dbReference>
<dbReference type="InterPro" id="IPR006076">
    <property type="entry name" value="FAD-dep_OxRdtase"/>
</dbReference>
<proteinExistence type="predicted"/>
<dbReference type="InterPro" id="IPR036188">
    <property type="entry name" value="FAD/NAD-bd_sf"/>
</dbReference>
<feature type="domain" description="FAD dependent oxidoreductase" evidence="2">
    <location>
        <begin position="3"/>
        <end position="391"/>
    </location>
</feature>
<sequence>MADCIVLGAGMVGVSTALALQAKGRSVVLVDRRGAGEETSYGNAGIIQGEAVEPYAFPRDLGSMVSIALKRGNEVNWNLTSLPNWAAPVLRYFRHSSPARYKTISQTYSQLIHRATADHAPLIQASGSDNLIQREGFRQVFRTPKRMEEGARTAERLHEAYGVGISIETASELKAAEPNLRRDLQGAVRWTEPWTCSSPGGLTANYARLFEERGGRFVSGDATTLEQAASGWRVKTDDGVIEASDVVVALGPWSPELLKRFNYRIPMLFKRGYHRHYHGGKSPTVAIMDAENAAIIAPMIAGSRVLTGAELTHFDAAPALRQLNRAENSIRELFDLGEPVENEPWWGNRPCMPDMLPVVGAARRYKGLWFNFGHGHQGFTLGPTTAALLADKMAGEGDNALVDRLSLER</sequence>
<keyword evidence="4" id="KW-1185">Reference proteome</keyword>
<dbReference type="PANTHER" id="PTHR13847">
    <property type="entry name" value="SARCOSINE DEHYDROGENASE-RELATED"/>
    <property type="match status" value="1"/>
</dbReference>
<dbReference type="GO" id="GO:0005737">
    <property type="term" value="C:cytoplasm"/>
    <property type="evidence" value="ECO:0007669"/>
    <property type="project" value="TreeGrafter"/>
</dbReference>
<dbReference type="EMBL" id="BMZQ01000001">
    <property type="protein sequence ID" value="GHD06634.1"/>
    <property type="molecule type" value="Genomic_DNA"/>
</dbReference>
<dbReference type="Proteomes" id="UP000630142">
    <property type="component" value="Unassembled WGS sequence"/>
</dbReference>
<evidence type="ECO:0000259" key="2">
    <source>
        <dbReference type="Pfam" id="PF01266"/>
    </source>
</evidence>
<dbReference type="GO" id="GO:0016491">
    <property type="term" value="F:oxidoreductase activity"/>
    <property type="evidence" value="ECO:0007669"/>
    <property type="project" value="UniProtKB-KW"/>
</dbReference>
<dbReference type="PANTHER" id="PTHR13847:SF289">
    <property type="entry name" value="GLYCINE OXIDASE"/>
    <property type="match status" value="1"/>
</dbReference>
<dbReference type="Pfam" id="PF01266">
    <property type="entry name" value="DAO"/>
    <property type="match status" value="1"/>
</dbReference>
<protein>
    <submittedName>
        <fullName evidence="3">Oxidoreductase</fullName>
    </submittedName>
</protein>
<reference evidence="3" key="2">
    <citation type="submission" date="2020-09" db="EMBL/GenBank/DDBJ databases">
        <authorList>
            <person name="Sun Q."/>
            <person name="Kim S."/>
        </authorList>
    </citation>
    <scope>NUCLEOTIDE SEQUENCE</scope>
    <source>
        <strain evidence="3">KCTC 42249</strain>
    </source>
</reference>
<dbReference type="Gene3D" id="3.50.50.60">
    <property type="entry name" value="FAD/NAD(P)-binding domain"/>
    <property type="match status" value="2"/>
</dbReference>
<dbReference type="SUPFAM" id="SSF51905">
    <property type="entry name" value="FAD/NAD(P)-binding domain"/>
    <property type="match status" value="1"/>
</dbReference>